<evidence type="ECO:0000313" key="2">
    <source>
        <dbReference type="Proteomes" id="UP000652761"/>
    </source>
</evidence>
<dbReference type="AlphaFoldDB" id="A0A843X8I2"/>
<comment type="caution">
    <text evidence="1">The sequence shown here is derived from an EMBL/GenBank/DDBJ whole genome shotgun (WGS) entry which is preliminary data.</text>
</comment>
<proteinExistence type="predicted"/>
<organism evidence="1 2">
    <name type="scientific">Colocasia esculenta</name>
    <name type="common">Wild taro</name>
    <name type="synonym">Arum esculentum</name>
    <dbReference type="NCBI Taxonomy" id="4460"/>
    <lineage>
        <taxon>Eukaryota</taxon>
        <taxon>Viridiplantae</taxon>
        <taxon>Streptophyta</taxon>
        <taxon>Embryophyta</taxon>
        <taxon>Tracheophyta</taxon>
        <taxon>Spermatophyta</taxon>
        <taxon>Magnoliopsida</taxon>
        <taxon>Liliopsida</taxon>
        <taxon>Araceae</taxon>
        <taxon>Aroideae</taxon>
        <taxon>Colocasieae</taxon>
        <taxon>Colocasia</taxon>
    </lineage>
</organism>
<dbReference type="Proteomes" id="UP000652761">
    <property type="component" value="Unassembled WGS sequence"/>
</dbReference>
<sequence length="94" mass="10308">MKDYDAILGLDFLEEHYALVDCRGRKIVRLLNSGRARAGQRRWAVVVNPIASSGSPSQLYVTLGLFRVPGSVGGDRKNRVIDLGQGSSSRGRYS</sequence>
<name>A0A843X8I2_COLES</name>
<reference evidence="1" key="1">
    <citation type="submission" date="2017-07" db="EMBL/GenBank/DDBJ databases">
        <title>Taro Niue Genome Assembly and Annotation.</title>
        <authorList>
            <person name="Atibalentja N."/>
            <person name="Keating K."/>
            <person name="Fields C.J."/>
        </authorList>
    </citation>
    <scope>NUCLEOTIDE SEQUENCE</scope>
    <source>
        <strain evidence="1">Niue_2</strain>
        <tissue evidence="1">Leaf</tissue>
    </source>
</reference>
<evidence type="ECO:0000313" key="1">
    <source>
        <dbReference type="EMBL" id="MQM15630.1"/>
    </source>
</evidence>
<accession>A0A843X8I2</accession>
<dbReference type="EMBL" id="NMUH01006611">
    <property type="protein sequence ID" value="MQM15630.1"/>
    <property type="molecule type" value="Genomic_DNA"/>
</dbReference>
<gene>
    <name evidence="1" type="ORF">Taro_048579</name>
</gene>
<protein>
    <submittedName>
        <fullName evidence="1">Uncharacterized protein</fullName>
    </submittedName>
</protein>
<keyword evidence="2" id="KW-1185">Reference proteome</keyword>